<dbReference type="Pfam" id="PF00004">
    <property type="entry name" value="AAA"/>
    <property type="match status" value="1"/>
</dbReference>
<dbReference type="CDD" id="cd00009">
    <property type="entry name" value="AAA"/>
    <property type="match status" value="1"/>
</dbReference>
<keyword evidence="6" id="KW-1185">Reference proteome</keyword>
<dbReference type="PRINTS" id="PR00819">
    <property type="entry name" value="CBXCFQXSUPER"/>
</dbReference>
<dbReference type="InterPro" id="IPR000641">
    <property type="entry name" value="CbxX/CfxQ"/>
</dbReference>
<dbReference type="InterPro" id="IPR027417">
    <property type="entry name" value="P-loop_NTPase"/>
</dbReference>
<feature type="domain" description="AAA+ ATPase" evidence="4">
    <location>
        <begin position="429"/>
        <end position="567"/>
    </location>
</feature>
<dbReference type="InterPro" id="IPR041627">
    <property type="entry name" value="AAA_lid_6"/>
</dbReference>
<dbReference type="PANTHER" id="PTHR43392">
    <property type="entry name" value="AAA-TYPE ATPASE FAMILY PROTEIN / ANKYRIN REPEAT FAMILY PROTEIN"/>
    <property type="match status" value="1"/>
</dbReference>
<dbReference type="FunFam" id="3.40.50.300:FF:000216">
    <property type="entry name" value="Type VII secretion ATPase EccA"/>
    <property type="match status" value="1"/>
</dbReference>
<protein>
    <submittedName>
        <fullName evidence="5">ATPase family protein associated with various cellular activities (AAA)</fullName>
    </submittedName>
</protein>
<dbReference type="RefSeq" id="WP_022936458.1">
    <property type="nucleotide sequence ID" value="NZ_CABKRQ010000001.1"/>
</dbReference>
<organism evidence="5 6">
    <name type="scientific">Dielma fastidiosa</name>
    <dbReference type="NCBI Taxonomy" id="1034346"/>
    <lineage>
        <taxon>Bacteria</taxon>
        <taxon>Bacillati</taxon>
        <taxon>Bacillota</taxon>
        <taxon>Erysipelotrichia</taxon>
        <taxon>Erysipelotrichales</taxon>
        <taxon>Erysipelotrichaceae</taxon>
        <taxon>Dielma</taxon>
    </lineage>
</organism>
<evidence type="ECO:0000313" key="5">
    <source>
        <dbReference type="EMBL" id="PXX81542.1"/>
    </source>
</evidence>
<keyword evidence="2" id="KW-0547">Nucleotide-binding</keyword>
<evidence type="ECO:0000313" key="6">
    <source>
        <dbReference type="Proteomes" id="UP000247612"/>
    </source>
</evidence>
<dbReference type="Gene3D" id="3.40.50.300">
    <property type="entry name" value="P-loop containing nucleotide triphosphate hydrolases"/>
    <property type="match status" value="1"/>
</dbReference>
<comment type="similarity">
    <text evidence="1">Belongs to the CbxX/CfxQ family.</text>
</comment>
<evidence type="ECO:0000256" key="3">
    <source>
        <dbReference type="ARBA" id="ARBA00022840"/>
    </source>
</evidence>
<dbReference type="InterPro" id="IPR003593">
    <property type="entry name" value="AAA+_ATPase"/>
</dbReference>
<dbReference type="InterPro" id="IPR050773">
    <property type="entry name" value="CbxX/CfxQ_RuBisCO_ESX"/>
</dbReference>
<evidence type="ECO:0000259" key="4">
    <source>
        <dbReference type="SMART" id="SM00382"/>
    </source>
</evidence>
<dbReference type="InterPro" id="IPR003959">
    <property type="entry name" value="ATPase_AAA_core"/>
</dbReference>
<dbReference type="EMBL" id="QJKH01000001">
    <property type="protein sequence ID" value="PXX81542.1"/>
    <property type="molecule type" value="Genomic_DNA"/>
</dbReference>
<dbReference type="GO" id="GO:0016887">
    <property type="term" value="F:ATP hydrolysis activity"/>
    <property type="evidence" value="ECO:0007669"/>
    <property type="project" value="InterPro"/>
</dbReference>
<dbReference type="GO" id="GO:0005524">
    <property type="term" value="F:ATP binding"/>
    <property type="evidence" value="ECO:0007669"/>
    <property type="project" value="UniProtKB-KW"/>
</dbReference>
<accession>A0A318KY95</accession>
<keyword evidence="3" id="KW-0067">ATP-binding</keyword>
<gene>
    <name evidence="5" type="ORF">DES51_101151</name>
</gene>
<evidence type="ECO:0000256" key="1">
    <source>
        <dbReference type="ARBA" id="ARBA00010378"/>
    </source>
</evidence>
<dbReference type="AlphaFoldDB" id="A0A318KY95"/>
<comment type="caution">
    <text evidence="5">The sequence shown here is derived from an EMBL/GenBank/DDBJ whole genome shotgun (WGS) entry which is preliminary data.</text>
</comment>
<name>A0A318KY95_9FIRM</name>
<dbReference type="OrthoDB" id="9806903at2"/>
<dbReference type="SMART" id="SM00382">
    <property type="entry name" value="AAA"/>
    <property type="match status" value="1"/>
</dbReference>
<dbReference type="Gene3D" id="1.10.8.60">
    <property type="match status" value="1"/>
</dbReference>
<sequence length="648" mass="71461">MKKDFDDILAGIRGSASAATPSKAKQYLETIQKEKEALIRSNEEQIEALKLHTLDADLDRINKEIERDFGLVSEDSLPVNELERFQSIAAELKNALIGQDAFIDALILAFKRPLVMGEGKVKNNIIIGSLKGSGRHTALKLMAQGMKKQRLLSVDEVAFIDLSKYPTSNEEKLFLQDLYTALKKEGSIIAFEHLEQAYPGYLKLLASLAFSGSAPLNKRYAIQKDSLVEAGNALVKSAVSSFSAKDKYLVFITEQKPESLGSILGREFMASVNDICVTKALDAADIEQILAQLCLALKHKAMKYLRFDLIFEDSFMQAAATYYRIALGVPSLQQLLDDVYKALSQFALLNPEKIGTVTLKAEPDLKAVIGDDVIELIKAMDNDEELRSVKEELSGIVGLDNVKEYIYAIEDHVNVQRLRSSKGLKTSPLSMHMIFTGNPGTGKTTIARICARYLKAIGVLNGGQLVEVTRADLVGKYVGHTAPLTREIIQSALGGVLFIDEAYALVRGKDDSFGHEAIDTLVKEMEDHRDNLVVILAGYTKEMNEFLQANSGLKSRFPNILEFNDYTGEELVQIACSIAKGKGYVIDDEACELLAKRYAAVQLEKGRDGGNGRLARNSVEAAILKQSKRVLKDADAQLELLMSCDFDD</sequence>
<proteinExistence type="inferred from homology"/>
<dbReference type="Proteomes" id="UP000247612">
    <property type="component" value="Unassembled WGS sequence"/>
</dbReference>
<evidence type="ECO:0000256" key="2">
    <source>
        <dbReference type="ARBA" id="ARBA00022741"/>
    </source>
</evidence>
<reference evidence="5 6" key="1">
    <citation type="submission" date="2018-05" db="EMBL/GenBank/DDBJ databases">
        <title>Genomic Encyclopedia of Type Strains, Phase IV (KMG-IV): sequencing the most valuable type-strain genomes for metagenomic binning, comparative biology and taxonomic classification.</title>
        <authorList>
            <person name="Goeker M."/>
        </authorList>
    </citation>
    <scope>NUCLEOTIDE SEQUENCE [LARGE SCALE GENOMIC DNA]</scope>
    <source>
        <strain evidence="5 6">JC118</strain>
    </source>
</reference>
<dbReference type="STRING" id="1034346.GCA_000313565_00150"/>
<dbReference type="Pfam" id="PF17866">
    <property type="entry name" value="AAA_lid_6"/>
    <property type="match status" value="1"/>
</dbReference>
<dbReference type="SUPFAM" id="SSF52540">
    <property type="entry name" value="P-loop containing nucleoside triphosphate hydrolases"/>
    <property type="match status" value="1"/>
</dbReference>
<dbReference type="PANTHER" id="PTHR43392:SF2">
    <property type="entry name" value="AAA-TYPE ATPASE FAMILY PROTEIN _ ANKYRIN REPEAT FAMILY PROTEIN"/>
    <property type="match status" value="1"/>
</dbReference>